<dbReference type="STRING" id="105984.A0A427XQH9"/>
<dbReference type="GO" id="GO:0003743">
    <property type="term" value="F:translation initiation factor activity"/>
    <property type="evidence" value="ECO:0007669"/>
    <property type="project" value="UniProtKB-UniRule"/>
</dbReference>
<dbReference type="GeneID" id="39593076"/>
<dbReference type="GO" id="GO:0033290">
    <property type="term" value="C:eukaryotic 48S preinitiation complex"/>
    <property type="evidence" value="ECO:0007669"/>
    <property type="project" value="UniProtKB-UniRule"/>
</dbReference>
<evidence type="ECO:0000256" key="5">
    <source>
        <dbReference type="SAM" id="MobiDB-lite"/>
    </source>
</evidence>
<dbReference type="GO" id="GO:0071540">
    <property type="term" value="C:eukaryotic translation initiation factor 3 complex, eIF3e"/>
    <property type="evidence" value="ECO:0007669"/>
    <property type="project" value="UniProtKB-UniRule"/>
</dbReference>
<dbReference type="PANTHER" id="PTHR10317">
    <property type="entry name" value="EUKARYOTIC TRANSLATION INITIATION FACTOR 3 SUBUNIT E"/>
    <property type="match status" value="1"/>
</dbReference>
<dbReference type="CDD" id="cd21378">
    <property type="entry name" value="eIF3E"/>
    <property type="match status" value="1"/>
</dbReference>
<evidence type="ECO:0000313" key="9">
    <source>
        <dbReference type="Proteomes" id="UP000279236"/>
    </source>
</evidence>
<dbReference type="Pfam" id="PF01399">
    <property type="entry name" value="PCI"/>
    <property type="match status" value="1"/>
</dbReference>
<comment type="subcellular location">
    <subcellularLocation>
        <location evidence="4">Cytoplasm</location>
    </subcellularLocation>
</comment>
<keyword evidence="3 4" id="KW-0648">Protein biosynthesis</keyword>
<dbReference type="EMBL" id="RSCE01000007">
    <property type="protein sequence ID" value="RSH81099.1"/>
    <property type="molecule type" value="Genomic_DNA"/>
</dbReference>
<sequence>MGRDKKIGNAMKRGEQHRKSKRDKEQVKLQRRMDIKKAEKGVNGEELRKERLAKNIPRTIDNSRVYDSSSYLTADPATLRAAEARAAEASRLVNAPAEDEAMDEDEASDDDEDEDEDDEDEPQAGPSRARGKGKAAEAIEEDEEDDDDDDEEEGEEDEETEEATETAQPLPPSAPPRVLLTTSPGPTKSTYQFCDDLKSIFPGGEFFKRPKGRGFELGRVARWGAKRGFNAVIVVNEDHKAPNAVTIINLPAGPTAYFKLSSVQLGSQIYGHARPTAHSPELILNGFTTLLGNTVGRMFGQLFPSLPQFRGRQVVTLHNQRDFLFFRRHRYAFTSPTSAKLQEIGPRFTLKLRWMRKGLPSVRTADGRMPTGGDKGADDEEFAIDDDEETEAQEKMDEEEAAAEMSKPQKAQAQTTPSGQAIPALDEEQEYEWKWKVGLKPLDKANPQQPKMEVSRPPPHPPTTSSPPLPAAPPEIFAHHGRKLIPQLDRHLAIPLLNYLADSDIFPAPQVTKAQYDLVKQGTNMVDYIEGLYEQAKSEGVSVEPMNFQKLRDDATTKYKELQEAAQPIMKVIEDPEAVAKLKGGVDKEKNLDLLRSEYNISLEQINALYHFGQLQYSLGSYADAANFLYHFLIFSPSSELNMSAHWGKLAANILSGEWEAALVEVKDLRDLIDNPHTAAQAKPLTQLQARTWLLHWSLFVFFNLGEGQGCQGLLEMFLSPAYLNTIQTSCPHLLRYLVAAAIISRRAPKPAGSRSNRDHVKDLTRIVQMEEYQYSDPVTAFLKDLFCDFDFDKAQQRLAVAENVVRSDFFLSGFADDFVENARWLISEIFCRIHQRIDISDLSKTLNLSNEEGEKWIVNLIRDSRMGVDAKIDLKSNMLHISRPHTTPTATLIETTRGLAFRSQAIQYAMQNTSEQRQGAGERGNRRENAGERRGGRGGRTGGNQSRPAAESAAAAPAAAPEAEVAA</sequence>
<evidence type="ECO:0000313" key="8">
    <source>
        <dbReference type="EMBL" id="RSH81099.1"/>
    </source>
</evidence>
<dbReference type="Proteomes" id="UP000279236">
    <property type="component" value="Unassembled WGS sequence"/>
</dbReference>
<evidence type="ECO:0000259" key="6">
    <source>
        <dbReference type="PROSITE" id="PS50250"/>
    </source>
</evidence>
<dbReference type="SUPFAM" id="SSF52954">
    <property type="entry name" value="Class II aaRS ABD-related"/>
    <property type="match status" value="1"/>
</dbReference>
<dbReference type="RefSeq" id="XP_028475818.1">
    <property type="nucleotide sequence ID" value="XM_028623844.1"/>
</dbReference>
<dbReference type="SMART" id="SM00879">
    <property type="entry name" value="Brix"/>
    <property type="match status" value="1"/>
</dbReference>
<proteinExistence type="inferred from homology"/>
<dbReference type="InterPro" id="IPR016650">
    <property type="entry name" value="eIF3e"/>
</dbReference>
<dbReference type="GO" id="GO:0019843">
    <property type="term" value="F:rRNA binding"/>
    <property type="evidence" value="ECO:0007669"/>
    <property type="project" value="InterPro"/>
</dbReference>
<dbReference type="InterPro" id="IPR019010">
    <property type="entry name" value="eIF3e_N"/>
</dbReference>
<dbReference type="AlphaFoldDB" id="A0A427XQH9"/>
<accession>A0A427XQH9</accession>
<evidence type="ECO:0000256" key="2">
    <source>
        <dbReference type="ARBA" id="ARBA00022540"/>
    </source>
</evidence>
<dbReference type="GO" id="GO:0001732">
    <property type="term" value="P:formation of cytoplasmic translation initiation complex"/>
    <property type="evidence" value="ECO:0007669"/>
    <property type="project" value="UniProtKB-UniRule"/>
</dbReference>
<dbReference type="PROSITE" id="PS50833">
    <property type="entry name" value="BRIX"/>
    <property type="match status" value="1"/>
</dbReference>
<evidence type="ECO:0000259" key="7">
    <source>
        <dbReference type="PROSITE" id="PS50833"/>
    </source>
</evidence>
<comment type="similarity">
    <text evidence="4">Belongs to the eIF-3 subunit E family.</text>
</comment>
<feature type="compositionally biased region" description="Polar residues" evidence="5">
    <location>
        <begin position="409"/>
        <end position="419"/>
    </location>
</feature>
<feature type="compositionally biased region" description="Pro residues" evidence="5">
    <location>
        <begin position="456"/>
        <end position="473"/>
    </location>
</feature>
<comment type="function">
    <text evidence="4">Component of the eukaryotic translation initiation factor 3 (eIF-3) complex, which is involved in protein synthesis of a specialized repertoire of mRNAs and, together with other initiation factors, stimulates binding of mRNA and methionyl-tRNAi to the 40S ribosome. The eIF-3 complex specifically targets and initiates translation of a subset of mRNAs involved in cell proliferation.</text>
</comment>
<dbReference type="GO" id="GO:0016282">
    <property type="term" value="C:eukaryotic 43S preinitiation complex"/>
    <property type="evidence" value="ECO:0007669"/>
    <property type="project" value="UniProtKB-UniRule"/>
</dbReference>
<gene>
    <name evidence="4 8" type="primary">INT6</name>
    <name evidence="8" type="ORF">EHS24_008533</name>
</gene>
<feature type="region of interest" description="Disordered" evidence="5">
    <location>
        <begin position="83"/>
        <end position="188"/>
    </location>
</feature>
<feature type="domain" description="PCI" evidence="6">
    <location>
        <begin position="703"/>
        <end position="887"/>
    </location>
</feature>
<protein>
    <recommendedName>
        <fullName evidence="4">Eukaryotic translation initiation factor 3 subunit E</fullName>
        <shortName evidence="4">eIF3e</shortName>
    </recommendedName>
</protein>
<reference evidence="8 9" key="1">
    <citation type="submission" date="2018-11" db="EMBL/GenBank/DDBJ databases">
        <title>Genome sequence of Apiotrichum porosum DSM 27194.</title>
        <authorList>
            <person name="Aliyu H."/>
            <person name="Gorte O."/>
            <person name="Ochsenreither K."/>
        </authorList>
    </citation>
    <scope>NUCLEOTIDE SEQUENCE [LARGE SCALE GENOMIC DNA]</scope>
    <source>
        <strain evidence="8 9">DSM 27194</strain>
    </source>
</reference>
<name>A0A427XQH9_9TREE</name>
<feature type="compositionally biased region" description="Acidic residues" evidence="5">
    <location>
        <begin position="377"/>
        <end position="402"/>
    </location>
</feature>
<feature type="region of interest" description="Disordered" evidence="5">
    <location>
        <begin position="912"/>
        <end position="968"/>
    </location>
</feature>
<keyword evidence="1 4" id="KW-0963">Cytoplasm</keyword>
<feature type="compositionally biased region" description="Acidic residues" evidence="5">
    <location>
        <begin position="138"/>
        <end position="164"/>
    </location>
</feature>
<feature type="compositionally biased region" description="Low complexity" evidence="5">
    <location>
        <begin position="944"/>
        <end position="968"/>
    </location>
</feature>
<dbReference type="PROSITE" id="PS50250">
    <property type="entry name" value="PCI"/>
    <property type="match status" value="1"/>
</dbReference>
<keyword evidence="2 4" id="KW-0396">Initiation factor</keyword>
<dbReference type="Pfam" id="PF09440">
    <property type="entry name" value="eIF3_N"/>
    <property type="match status" value="1"/>
</dbReference>
<dbReference type="InterPro" id="IPR007109">
    <property type="entry name" value="Brix"/>
</dbReference>
<feature type="compositionally biased region" description="Basic and acidic residues" evidence="5">
    <location>
        <begin position="924"/>
        <end position="936"/>
    </location>
</feature>
<feature type="region of interest" description="Disordered" evidence="5">
    <location>
        <begin position="361"/>
        <end position="427"/>
    </location>
</feature>
<feature type="region of interest" description="Disordered" evidence="5">
    <location>
        <begin position="1"/>
        <end position="46"/>
    </location>
</feature>
<comment type="subunit">
    <text evidence="4">Component of the eukaryotic translation initiation factor 3 (eIF-3) complex.</text>
</comment>
<dbReference type="OrthoDB" id="417252at2759"/>
<dbReference type="HAMAP" id="MF_03004">
    <property type="entry name" value="eIF3e"/>
    <property type="match status" value="1"/>
</dbReference>
<keyword evidence="9" id="KW-1185">Reference proteome</keyword>
<dbReference type="SMART" id="SM01186">
    <property type="entry name" value="eIF3_N"/>
    <property type="match status" value="1"/>
</dbReference>
<feature type="compositionally biased region" description="Acidic residues" evidence="5">
    <location>
        <begin position="97"/>
        <end position="122"/>
    </location>
</feature>
<dbReference type="InterPro" id="IPR036390">
    <property type="entry name" value="WH_DNA-bd_sf"/>
</dbReference>
<dbReference type="GO" id="GO:0006364">
    <property type="term" value="P:rRNA processing"/>
    <property type="evidence" value="ECO:0007669"/>
    <property type="project" value="InterPro"/>
</dbReference>
<feature type="compositionally biased region" description="Basic and acidic residues" evidence="5">
    <location>
        <begin position="22"/>
        <end position="46"/>
    </location>
</feature>
<dbReference type="SUPFAM" id="SSF46785">
    <property type="entry name" value="Winged helix' DNA-binding domain"/>
    <property type="match status" value="1"/>
</dbReference>
<dbReference type="Gene3D" id="3.40.50.10480">
    <property type="entry name" value="Probable brix-domain ribosomal biogenesis protein"/>
    <property type="match status" value="1"/>
</dbReference>
<feature type="region of interest" description="Disordered" evidence="5">
    <location>
        <begin position="442"/>
        <end position="474"/>
    </location>
</feature>
<dbReference type="Pfam" id="PF04427">
    <property type="entry name" value="Brix"/>
    <property type="match status" value="1"/>
</dbReference>
<feature type="domain" description="Brix" evidence="7">
    <location>
        <begin position="176"/>
        <end position="361"/>
    </location>
</feature>
<evidence type="ECO:0000256" key="3">
    <source>
        <dbReference type="ARBA" id="ARBA00022917"/>
    </source>
</evidence>
<evidence type="ECO:0000256" key="4">
    <source>
        <dbReference type="HAMAP-Rule" id="MF_03004"/>
    </source>
</evidence>
<evidence type="ECO:0000256" key="1">
    <source>
        <dbReference type="ARBA" id="ARBA00022490"/>
    </source>
</evidence>
<organism evidence="8 9">
    <name type="scientific">Apiotrichum porosum</name>
    <dbReference type="NCBI Taxonomy" id="105984"/>
    <lineage>
        <taxon>Eukaryota</taxon>
        <taxon>Fungi</taxon>
        <taxon>Dikarya</taxon>
        <taxon>Basidiomycota</taxon>
        <taxon>Agaricomycotina</taxon>
        <taxon>Tremellomycetes</taxon>
        <taxon>Trichosporonales</taxon>
        <taxon>Trichosporonaceae</taxon>
        <taxon>Apiotrichum</taxon>
    </lineage>
</organism>
<comment type="caution">
    <text evidence="8">The sequence shown here is derived from an EMBL/GenBank/DDBJ whole genome shotgun (WGS) entry which is preliminary data.</text>
</comment>
<dbReference type="InterPro" id="IPR000717">
    <property type="entry name" value="PCI_dom"/>
</dbReference>